<reference evidence="3" key="1">
    <citation type="submission" date="2023-02" db="EMBL/GenBank/DDBJ databases">
        <title>Enrichment on poylsaccharides allowed isolation of novel metabolic and taxonomic groups of Haloarchaea.</title>
        <authorList>
            <person name="Sorokin D.Y."/>
            <person name="Elcheninov A.G."/>
            <person name="Khizhniak T.V."/>
            <person name="Kolganova T.V."/>
            <person name="Kublanov I.V."/>
        </authorList>
    </citation>
    <scope>NUCLEOTIDE SEQUENCE</scope>
    <source>
        <strain evidence="2 4">HArc-curdl5-1</strain>
        <strain evidence="3">HArc-curdl7</strain>
    </source>
</reference>
<dbReference type="Pfam" id="PF00534">
    <property type="entry name" value="Glycos_transf_1"/>
    <property type="match status" value="1"/>
</dbReference>
<keyword evidence="4" id="KW-1185">Reference proteome</keyword>
<sequence>MKVLLFDLHDAGYHLEFGSEIVDALHDPDAGLTVDLLTTDVTDRHEQLFPAERLIEAPAFAPGTDDRGTDAYRRAAVDAAFRVAREGDYDLLHFVEIDDVLEYLYQHAENDRTGPAVVGTLDGGRFFRNTRRHRIVSAAMGTEPGASLLRGIHRAALGEREQAQLLKNWLYAASTRVAGATSYADRFDRALFEDVLASLLSPPMLENCIDAGALDRLVVKSIEAAEYVRDMDPAFATERLVYVPDTLELWTDLPDQETARERLGIDADRTVLLQFGELRHEKGVDVLLEALSGYDGPPFTLVLAGKPVDVTAEDVQAAKRRTSVPIHDVLSFIPDGDVPLYYAAADGLVVPYRPAFGLRRTSGPFLKACGAGKPILAPAFGVFDRQIRDRDLGLTFVPEDADDLRRKLARFASDPAATYDAESMRTFASERTFERVAEELRAVYENATEDSVTD</sequence>
<dbReference type="EMBL" id="JAOPKD010000003">
    <property type="protein sequence ID" value="MCU4726346.1"/>
    <property type="molecule type" value="Genomic_DNA"/>
</dbReference>
<protein>
    <submittedName>
        <fullName evidence="3">Glycosyltransferase</fullName>
    </submittedName>
</protein>
<evidence type="ECO:0000259" key="1">
    <source>
        <dbReference type="Pfam" id="PF00534"/>
    </source>
</evidence>
<dbReference type="Gene3D" id="3.40.50.2000">
    <property type="entry name" value="Glycogen Phosphorylase B"/>
    <property type="match status" value="1"/>
</dbReference>
<evidence type="ECO:0000313" key="4">
    <source>
        <dbReference type="Proteomes" id="UP001208186"/>
    </source>
</evidence>
<dbReference type="PANTHER" id="PTHR12526:SF637">
    <property type="entry name" value="GLYCOSYLTRANSFERASE EPSF-RELATED"/>
    <property type="match status" value="1"/>
</dbReference>
<evidence type="ECO:0000313" key="3">
    <source>
        <dbReference type="EMBL" id="MCU4726346.1"/>
    </source>
</evidence>
<proteinExistence type="predicted"/>
<dbReference type="EMBL" id="JAOPKC010000008">
    <property type="protein sequence ID" value="MCU4718213.1"/>
    <property type="molecule type" value="Genomic_DNA"/>
</dbReference>
<dbReference type="PANTHER" id="PTHR12526">
    <property type="entry name" value="GLYCOSYLTRANSFERASE"/>
    <property type="match status" value="1"/>
</dbReference>
<dbReference type="GO" id="GO:0016757">
    <property type="term" value="F:glycosyltransferase activity"/>
    <property type="evidence" value="ECO:0007669"/>
    <property type="project" value="InterPro"/>
</dbReference>
<comment type="caution">
    <text evidence="3">The sequence shown here is derived from an EMBL/GenBank/DDBJ whole genome shotgun (WGS) entry which is preliminary data.</text>
</comment>
<dbReference type="RefSeq" id="WP_315908972.1">
    <property type="nucleotide sequence ID" value="NZ_JAOPKC010000008.1"/>
</dbReference>
<feature type="domain" description="Glycosyl transferase family 1" evidence="1">
    <location>
        <begin position="255"/>
        <end position="419"/>
    </location>
</feature>
<accession>A0AAE3LEG6</accession>
<dbReference type="AlphaFoldDB" id="A0AAE3LEG6"/>
<dbReference type="Proteomes" id="UP001208186">
    <property type="component" value="Unassembled WGS sequence"/>
</dbReference>
<evidence type="ECO:0000313" key="5">
    <source>
        <dbReference type="Proteomes" id="UP001209746"/>
    </source>
</evidence>
<evidence type="ECO:0000313" key="2">
    <source>
        <dbReference type="EMBL" id="MCU4718213.1"/>
    </source>
</evidence>
<organism evidence="3 5">
    <name type="scientific">Halapricum hydrolyticum</name>
    <dbReference type="NCBI Taxonomy" id="2979991"/>
    <lineage>
        <taxon>Archaea</taxon>
        <taxon>Methanobacteriati</taxon>
        <taxon>Methanobacteriota</taxon>
        <taxon>Stenosarchaea group</taxon>
        <taxon>Halobacteria</taxon>
        <taxon>Halobacteriales</taxon>
        <taxon>Haloarculaceae</taxon>
        <taxon>Halapricum</taxon>
    </lineage>
</organism>
<name>A0AAE3LEG6_9EURY</name>
<dbReference type="SUPFAM" id="SSF53756">
    <property type="entry name" value="UDP-Glycosyltransferase/glycogen phosphorylase"/>
    <property type="match status" value="1"/>
</dbReference>
<dbReference type="CDD" id="cd03801">
    <property type="entry name" value="GT4_PimA-like"/>
    <property type="match status" value="1"/>
</dbReference>
<dbReference type="InterPro" id="IPR001296">
    <property type="entry name" value="Glyco_trans_1"/>
</dbReference>
<gene>
    <name evidence="3" type="ORF">OB914_05100</name>
    <name evidence="2" type="ORF">OB916_09075</name>
</gene>
<dbReference type="Proteomes" id="UP001209746">
    <property type="component" value="Unassembled WGS sequence"/>
</dbReference>